<dbReference type="Gene3D" id="3.30.2290.10">
    <property type="entry name" value="PmbA/TldD superfamily"/>
    <property type="match status" value="1"/>
</dbReference>
<evidence type="ECO:0000259" key="3">
    <source>
        <dbReference type="Pfam" id="PF19289"/>
    </source>
</evidence>
<dbReference type="Pfam" id="PF01523">
    <property type="entry name" value="PmbA_TldD_1st"/>
    <property type="match status" value="1"/>
</dbReference>
<dbReference type="STRING" id="1177154.Y5S_01418"/>
<dbReference type="RefSeq" id="WP_035231685.1">
    <property type="nucleotide sequence ID" value="NZ_ARXV01000004.1"/>
</dbReference>
<dbReference type="Pfam" id="PF19289">
    <property type="entry name" value="PmbA_TldD_3rd"/>
    <property type="match status" value="1"/>
</dbReference>
<sequence>MSDSPVTTAVLDEAQLRQAEDTASWVLEEGKRLGLDGVEVNVSLSQGFSVNVRQGEVETVEFHRDRGVSLTVFKGQCKGHASSSDDSRDSLRDSLKAAAAIARYTEADKYAGLAPAADLARDIPDLDLYHPWEMDTPRAIEEALACETVARNDKRIVNSEGASVNSGASLRVFATSEGFLHGYRGTHHSRVCSVVAEDAEGMQRDYWYDGGRIGTALQSAQEVGDKARERTLARLGAIIPETGELPIIFAPQVASGLLGHLVSAISGGSIYRRSSFLQDSLGKAVLPKGFVLGEQPHLKAGNSSAPFDGDGLPTREQYFVEDGILNQFALGLYAGRRLGMSPTGNGGGVRNLHITDTGESLDALMAKAGKGILVTEVMGQGVNVVTGDYSRGASGFLFENGVIQQPLQEFTIAGHLGEMLRGIQGSGTDVDRRGNIACGSLLLAPMKIAGK</sequence>
<dbReference type="InterPro" id="IPR045569">
    <property type="entry name" value="Metalloprtase-TldD/E_C"/>
</dbReference>
<evidence type="ECO:0000313" key="6">
    <source>
        <dbReference type="Proteomes" id="UP000029444"/>
    </source>
</evidence>
<evidence type="ECO:0000256" key="1">
    <source>
        <dbReference type="ARBA" id="ARBA00005836"/>
    </source>
</evidence>
<comment type="similarity">
    <text evidence="1">Belongs to the peptidase U62 family.</text>
</comment>
<dbReference type="OrthoDB" id="9803618at2"/>
<dbReference type="PANTHER" id="PTHR43421">
    <property type="entry name" value="METALLOPROTEASE PMBA"/>
    <property type="match status" value="1"/>
</dbReference>
<name>A0A095USM2_9GAMM</name>
<dbReference type="GO" id="GO:0008237">
    <property type="term" value="F:metallopeptidase activity"/>
    <property type="evidence" value="ECO:0007669"/>
    <property type="project" value="InterPro"/>
</dbReference>
<protein>
    <submittedName>
        <fullName evidence="5">PmbA protein</fullName>
    </submittedName>
</protein>
<dbReference type="AlphaFoldDB" id="A0A095USM2"/>
<dbReference type="NCBIfam" id="NF008268">
    <property type="entry name" value="PRK11040.1"/>
    <property type="match status" value="1"/>
</dbReference>
<gene>
    <name evidence="5" type="ORF">Y5S_01418</name>
</gene>
<comment type="caution">
    <text evidence="5">The sequence shown here is derived from an EMBL/GenBank/DDBJ whole genome shotgun (WGS) entry which is preliminary data.</text>
</comment>
<feature type="domain" description="Metalloprotease TldD/E N-terminal" evidence="2">
    <location>
        <begin position="38"/>
        <end position="102"/>
    </location>
</feature>
<dbReference type="InterPro" id="IPR002510">
    <property type="entry name" value="Metalloprtase-TldD/E_N"/>
</dbReference>
<evidence type="ECO:0000313" key="5">
    <source>
        <dbReference type="EMBL" id="KGD65525.1"/>
    </source>
</evidence>
<dbReference type="Proteomes" id="UP000029444">
    <property type="component" value="Unassembled WGS sequence"/>
</dbReference>
<reference evidence="5 6" key="1">
    <citation type="submission" date="2012-09" db="EMBL/GenBank/DDBJ databases">
        <title>Genome Sequence of alkane-degrading Bacterium Alcanivorax sp. 19-m-6.</title>
        <authorList>
            <person name="Lai Q."/>
            <person name="Shao Z."/>
        </authorList>
    </citation>
    <scope>NUCLEOTIDE SEQUENCE [LARGE SCALE GENOMIC DNA]</scope>
    <source>
        <strain evidence="5 6">19-m-6</strain>
    </source>
</reference>
<dbReference type="InterPro" id="IPR047657">
    <property type="entry name" value="PmbA"/>
</dbReference>
<dbReference type="InterPro" id="IPR035068">
    <property type="entry name" value="TldD/PmbA_N"/>
</dbReference>
<dbReference type="SUPFAM" id="SSF111283">
    <property type="entry name" value="Putative modulator of DNA gyrase, PmbA/TldD"/>
    <property type="match status" value="1"/>
</dbReference>
<dbReference type="eggNOG" id="COG0312">
    <property type="taxonomic scope" value="Bacteria"/>
</dbReference>
<dbReference type="GO" id="GO:0006508">
    <property type="term" value="P:proteolysis"/>
    <property type="evidence" value="ECO:0007669"/>
    <property type="project" value="InterPro"/>
</dbReference>
<evidence type="ECO:0000259" key="2">
    <source>
        <dbReference type="Pfam" id="PF01523"/>
    </source>
</evidence>
<dbReference type="PATRIC" id="fig|1177154.3.peg.1444"/>
<keyword evidence="6" id="KW-1185">Reference proteome</keyword>
<dbReference type="PANTHER" id="PTHR43421:SF1">
    <property type="entry name" value="METALLOPROTEASE PMBA"/>
    <property type="match status" value="1"/>
</dbReference>
<proteinExistence type="inferred from homology"/>
<feature type="domain" description="Metalloprotease TldD/E C-terminal" evidence="3">
    <location>
        <begin position="242"/>
        <end position="450"/>
    </location>
</feature>
<dbReference type="Pfam" id="PF19290">
    <property type="entry name" value="PmbA_TldD_2nd"/>
    <property type="match status" value="1"/>
</dbReference>
<dbReference type="EMBL" id="ARXV01000004">
    <property type="protein sequence ID" value="KGD65525.1"/>
    <property type="molecule type" value="Genomic_DNA"/>
</dbReference>
<feature type="domain" description="Metalloprotease TldD/E central" evidence="4">
    <location>
        <begin position="129"/>
        <end position="235"/>
    </location>
</feature>
<accession>A0A095USM2</accession>
<dbReference type="InterPro" id="IPR036059">
    <property type="entry name" value="TldD/PmbA_sf"/>
</dbReference>
<dbReference type="GO" id="GO:0005829">
    <property type="term" value="C:cytosol"/>
    <property type="evidence" value="ECO:0007669"/>
    <property type="project" value="TreeGrafter"/>
</dbReference>
<evidence type="ECO:0000259" key="4">
    <source>
        <dbReference type="Pfam" id="PF19290"/>
    </source>
</evidence>
<organism evidence="5 6">
    <name type="scientific">Alcanivorax nanhaiticus</name>
    <dbReference type="NCBI Taxonomy" id="1177154"/>
    <lineage>
        <taxon>Bacteria</taxon>
        <taxon>Pseudomonadati</taxon>
        <taxon>Pseudomonadota</taxon>
        <taxon>Gammaproteobacteria</taxon>
        <taxon>Oceanospirillales</taxon>
        <taxon>Alcanivoracaceae</taxon>
        <taxon>Alcanivorax</taxon>
    </lineage>
</organism>
<dbReference type="InterPro" id="IPR045570">
    <property type="entry name" value="Metalloprtase-TldD/E_cen_dom"/>
</dbReference>